<name>A0A9X2XTC9_9BACT</name>
<dbReference type="EMBL" id="JAOTIF010000003">
    <property type="protein sequence ID" value="MCU7548839.1"/>
    <property type="molecule type" value="Genomic_DNA"/>
</dbReference>
<evidence type="ECO:0000313" key="1">
    <source>
        <dbReference type="EMBL" id="MCU7548839.1"/>
    </source>
</evidence>
<reference evidence="1" key="2">
    <citation type="submission" date="2023-04" db="EMBL/GenBank/DDBJ databases">
        <title>Paracnuella aquatica gen. nov., sp. nov., a member of the family Chitinophagaceae isolated from a hot spring.</title>
        <authorList>
            <person name="Wang C."/>
        </authorList>
    </citation>
    <scope>NUCLEOTIDE SEQUENCE</scope>
    <source>
        <strain evidence="1">LB-8</strain>
    </source>
</reference>
<sequence length="614" mass="71613">MCRKLLWYSALMLVFLIDHQQFLYAQKDTLQGSKLDSFLKNQKGVVGQLAQNLLTNKTDVQKGLQSNDWAFQQYRGRTIRGIIIKSLEFGISIGDTSKVLNNKLTRLANYIHWNTREKVISNNLFFRQNDKLSPFLFGDNEAYLRALPYIQDARIIVQPVEGSMDSVDILVLTKDVISIGGSFHMHNYQSVSITVREDNLRGLGDRFQLQMLYDQSRFKHVGNGFEYIKRNIGGSFIDGAAGYLNFEKAISSRRAEERMGYITFIKPMVHPYLRWTYGLEARLRASQNMYASDSFYTNYLKYKANSIDAWAALNTSAGHIAGKNEDDRLRTALSMRFLHQNFTEKPLQYSHQYYYLYPNMTAILGGAFIFKQNFYKVQYLYAFGRPEDVPEGVNASLTFGWISKDIRKRPYMAIDLQRFFFTRAEQYFDFTFQAESYYHKHQLEDATLLGRVEFINHLNNINSRWKQRMFLRAEIVKQYNGLLNEPVFPVKLYGTLDANNNPVGGDLRANISGESVFYSPWSILYFKLAPLVFGDVSLFRYTNEHSTKVELYPAIGGGVRFRNESLVFGTMDFRAWYFPKKNFYGEGLNFQFETKVRFDYNQKFIRRPEFIQIN</sequence>
<protein>
    <recommendedName>
        <fullName evidence="3">Haemolysin activator HlyB C-terminal domain-containing protein</fullName>
    </recommendedName>
</protein>
<gene>
    <name evidence="1" type="ORF">OCK74_06900</name>
</gene>
<organism evidence="1 2">
    <name type="scientific">Paraflavisolibacter caeni</name>
    <dbReference type="NCBI Taxonomy" id="2982496"/>
    <lineage>
        <taxon>Bacteria</taxon>
        <taxon>Pseudomonadati</taxon>
        <taxon>Bacteroidota</taxon>
        <taxon>Chitinophagia</taxon>
        <taxon>Chitinophagales</taxon>
        <taxon>Chitinophagaceae</taxon>
        <taxon>Paraflavisolibacter</taxon>
    </lineage>
</organism>
<evidence type="ECO:0008006" key="3">
    <source>
        <dbReference type="Google" id="ProtNLM"/>
    </source>
</evidence>
<comment type="caution">
    <text evidence="1">The sequence shown here is derived from an EMBL/GenBank/DDBJ whole genome shotgun (WGS) entry which is preliminary data.</text>
</comment>
<evidence type="ECO:0000313" key="2">
    <source>
        <dbReference type="Proteomes" id="UP001155483"/>
    </source>
</evidence>
<proteinExistence type="predicted"/>
<keyword evidence="2" id="KW-1185">Reference proteome</keyword>
<dbReference type="Proteomes" id="UP001155483">
    <property type="component" value="Unassembled WGS sequence"/>
</dbReference>
<accession>A0A9X2XTC9</accession>
<dbReference type="AlphaFoldDB" id="A0A9X2XTC9"/>
<reference evidence="1" key="1">
    <citation type="submission" date="2022-09" db="EMBL/GenBank/DDBJ databases">
        <authorList>
            <person name="Yuan C."/>
            <person name="Ke Z."/>
        </authorList>
    </citation>
    <scope>NUCLEOTIDE SEQUENCE</scope>
    <source>
        <strain evidence="1">LB-8</strain>
    </source>
</reference>
<dbReference type="RefSeq" id="WP_279296284.1">
    <property type="nucleotide sequence ID" value="NZ_JAOTIF010000003.1"/>
</dbReference>